<dbReference type="SUPFAM" id="SSF51197">
    <property type="entry name" value="Clavaminate synthase-like"/>
    <property type="match status" value="1"/>
</dbReference>
<sequence length="87" mass="9587">MSTPYKSTPRFNEETLPDAIRTAHSTKAGVWGVLVVEAGSVRLIFHEPRQVLTVSPGSPATIPPEALHHVETDGPMIMYVDFYRGKP</sequence>
<reference evidence="2 3" key="1">
    <citation type="submission" date="2020-07" db="EMBL/GenBank/DDBJ databases">
        <title>Genomic Encyclopedia of Type Strains, Phase IV (KMG-IV): sequencing the most valuable type-strain genomes for metagenomic binning, comparative biology and taxonomic classification.</title>
        <authorList>
            <person name="Goeker M."/>
        </authorList>
    </citation>
    <scope>NUCLEOTIDE SEQUENCE [LARGE SCALE GENOMIC DNA]</scope>
    <source>
        <strain evidence="2 3">DSM 29043</strain>
    </source>
</reference>
<name>A0A7Y9XZ25_9SPHN</name>
<proteinExistence type="predicted"/>
<comment type="caution">
    <text evidence="2">The sequence shown here is derived from an EMBL/GenBank/DDBJ whole genome shotgun (WGS) entry which is preliminary data.</text>
</comment>
<dbReference type="Proteomes" id="UP000522081">
    <property type="component" value="Unassembled WGS sequence"/>
</dbReference>
<dbReference type="InterPro" id="IPR014710">
    <property type="entry name" value="RmlC-like_jellyroll"/>
</dbReference>
<protein>
    <submittedName>
        <fullName evidence="2">Tellurite resistance-related uncharacterized protein</fullName>
    </submittedName>
</protein>
<dbReference type="InterPro" id="IPR015392">
    <property type="entry name" value="TehB/YeaR-like_dom"/>
</dbReference>
<keyword evidence="3" id="KW-1185">Reference proteome</keyword>
<feature type="domain" description="TehB/YeaR-like" evidence="1">
    <location>
        <begin position="6"/>
        <end position="80"/>
    </location>
</feature>
<organism evidence="2 3">
    <name type="scientific">Novosphingobium marinum</name>
    <dbReference type="NCBI Taxonomy" id="1514948"/>
    <lineage>
        <taxon>Bacteria</taxon>
        <taxon>Pseudomonadati</taxon>
        <taxon>Pseudomonadota</taxon>
        <taxon>Alphaproteobacteria</taxon>
        <taxon>Sphingomonadales</taxon>
        <taxon>Sphingomonadaceae</taxon>
        <taxon>Novosphingobium</taxon>
    </lineage>
</organism>
<dbReference type="RefSeq" id="WP_179408957.1">
    <property type="nucleotide sequence ID" value="NZ_BMGF01000020.1"/>
</dbReference>
<evidence type="ECO:0000313" key="2">
    <source>
        <dbReference type="EMBL" id="NYH97202.1"/>
    </source>
</evidence>
<evidence type="ECO:0000259" key="1">
    <source>
        <dbReference type="Pfam" id="PF09313"/>
    </source>
</evidence>
<dbReference type="AlphaFoldDB" id="A0A7Y9XZ25"/>
<evidence type="ECO:0000313" key="3">
    <source>
        <dbReference type="Proteomes" id="UP000522081"/>
    </source>
</evidence>
<accession>A0A7Y9XZ25</accession>
<dbReference type="EMBL" id="JACBZF010000017">
    <property type="protein sequence ID" value="NYH97202.1"/>
    <property type="molecule type" value="Genomic_DNA"/>
</dbReference>
<dbReference type="Gene3D" id="2.60.120.10">
    <property type="entry name" value="Jelly Rolls"/>
    <property type="match status" value="1"/>
</dbReference>
<gene>
    <name evidence="2" type="ORF">FHS75_003563</name>
</gene>
<dbReference type="Pfam" id="PF09313">
    <property type="entry name" value="TehB-like"/>
    <property type="match status" value="1"/>
</dbReference>